<proteinExistence type="predicted"/>
<reference evidence="2 3" key="1">
    <citation type="submission" date="2022-10" db="EMBL/GenBank/DDBJ databases">
        <title>Aestuariibacter sp. AA17 isolated from Montipora capitata coral fragment.</title>
        <authorList>
            <person name="Emsley S.A."/>
            <person name="Pfannmuller K.M."/>
            <person name="Loughran R.M."/>
            <person name="Shlafstein M."/>
            <person name="Papke E."/>
            <person name="Saw J.H."/>
            <person name="Ushijima B."/>
            <person name="Videau P."/>
        </authorList>
    </citation>
    <scope>NUCLEOTIDE SEQUENCE [LARGE SCALE GENOMIC DNA]</scope>
    <source>
        <strain evidence="2 3">AA17</strain>
    </source>
</reference>
<accession>A0ABT3A8N0</accession>
<evidence type="ECO:0000313" key="2">
    <source>
        <dbReference type="EMBL" id="MCV2885018.1"/>
    </source>
</evidence>
<comment type="caution">
    <text evidence="2">The sequence shown here is derived from an EMBL/GenBank/DDBJ whole genome shotgun (WGS) entry which is preliminary data.</text>
</comment>
<evidence type="ECO:0000256" key="1">
    <source>
        <dbReference type="SAM" id="SignalP"/>
    </source>
</evidence>
<protein>
    <submittedName>
        <fullName evidence="2">Uncharacterized protein</fullName>
    </submittedName>
</protein>
<name>A0ABT3A8N0_9ALTE</name>
<feature type="chain" id="PRO_5045170629" evidence="1">
    <location>
        <begin position="27"/>
        <end position="340"/>
    </location>
</feature>
<keyword evidence="3" id="KW-1185">Reference proteome</keyword>
<gene>
    <name evidence="2" type="ORF">OE749_09945</name>
</gene>
<sequence>MSLPKYIVRVLLISAAFTSILPSVMANSHCEFTFSDFAPLSVKTLSSTPHHHNDTSFETLQHTYQLTSHLYNTLLSLGLSPSPMLVKVRRNQVQARHNLILTYDLFMLLQLWQQQQGKIRSPARYQFPKDINDTHTLKWIEASVALVYCYSMRQPVPSASAIKMTNEMHFTHSDLYVLLVATIKTIAKDIEPRILRAFFSLRVTQLLYLLQNMVIDNQISSIVNWTPALPPKEALDLITSIRGSTEAHTGSLLPLSLDSDFTTGDSSTATGERHNAHLFHLLLLSDVYADLLYLNIQHYHVELPTIAEIFSLPSHHRAMKEELAWIQRLVTYLPDTQEAN</sequence>
<dbReference type="RefSeq" id="WP_263712299.1">
    <property type="nucleotide sequence ID" value="NZ_JAOWKX010000004.1"/>
</dbReference>
<dbReference type="EMBL" id="JAOWKX010000004">
    <property type="protein sequence ID" value="MCV2885018.1"/>
    <property type="molecule type" value="Genomic_DNA"/>
</dbReference>
<evidence type="ECO:0000313" key="3">
    <source>
        <dbReference type="Proteomes" id="UP001652504"/>
    </source>
</evidence>
<keyword evidence="1" id="KW-0732">Signal</keyword>
<feature type="signal peptide" evidence="1">
    <location>
        <begin position="1"/>
        <end position="26"/>
    </location>
</feature>
<organism evidence="2 3">
    <name type="scientific">Fluctibacter corallii</name>
    <dbReference type="NCBI Taxonomy" id="2984329"/>
    <lineage>
        <taxon>Bacteria</taxon>
        <taxon>Pseudomonadati</taxon>
        <taxon>Pseudomonadota</taxon>
        <taxon>Gammaproteobacteria</taxon>
        <taxon>Alteromonadales</taxon>
        <taxon>Alteromonadaceae</taxon>
        <taxon>Fluctibacter</taxon>
    </lineage>
</organism>
<dbReference type="Proteomes" id="UP001652504">
    <property type="component" value="Unassembled WGS sequence"/>
</dbReference>